<dbReference type="Pfam" id="PF00226">
    <property type="entry name" value="DnaJ"/>
    <property type="match status" value="1"/>
</dbReference>
<feature type="compositionally biased region" description="Polar residues" evidence="1">
    <location>
        <begin position="385"/>
        <end position="399"/>
    </location>
</feature>
<dbReference type="EMBL" id="MAVT02001454">
    <property type="protein sequence ID" value="POS70872.1"/>
    <property type="molecule type" value="Genomic_DNA"/>
</dbReference>
<dbReference type="InterPro" id="IPR036869">
    <property type="entry name" value="J_dom_sf"/>
</dbReference>
<organism evidence="3 4">
    <name type="scientific">Diaporthe helianthi</name>
    <dbReference type="NCBI Taxonomy" id="158607"/>
    <lineage>
        <taxon>Eukaryota</taxon>
        <taxon>Fungi</taxon>
        <taxon>Dikarya</taxon>
        <taxon>Ascomycota</taxon>
        <taxon>Pezizomycotina</taxon>
        <taxon>Sordariomycetes</taxon>
        <taxon>Sordariomycetidae</taxon>
        <taxon>Diaporthales</taxon>
        <taxon>Diaporthaceae</taxon>
        <taxon>Diaporthe</taxon>
    </lineage>
</organism>
<protein>
    <recommendedName>
        <fullName evidence="2">J domain-containing protein</fullName>
    </recommendedName>
</protein>
<feature type="compositionally biased region" description="Basic residues" evidence="1">
    <location>
        <begin position="442"/>
        <end position="452"/>
    </location>
</feature>
<evidence type="ECO:0000259" key="2">
    <source>
        <dbReference type="PROSITE" id="PS50076"/>
    </source>
</evidence>
<dbReference type="OrthoDB" id="10250354at2759"/>
<feature type="region of interest" description="Disordered" evidence="1">
    <location>
        <begin position="361"/>
        <end position="452"/>
    </location>
</feature>
<accession>A0A2P5HKU1</accession>
<proteinExistence type="predicted"/>
<dbReference type="SMART" id="SM00271">
    <property type="entry name" value="DnaJ"/>
    <property type="match status" value="1"/>
</dbReference>
<comment type="caution">
    <text evidence="3">The sequence shown here is derived from an EMBL/GenBank/DDBJ whole genome shotgun (WGS) entry which is preliminary data.</text>
</comment>
<dbReference type="SUPFAM" id="SSF46565">
    <property type="entry name" value="Chaperone J-domain"/>
    <property type="match status" value="1"/>
</dbReference>
<dbReference type="AlphaFoldDB" id="A0A2P5HKU1"/>
<evidence type="ECO:0000256" key="1">
    <source>
        <dbReference type="SAM" id="MobiDB-lite"/>
    </source>
</evidence>
<keyword evidence="4" id="KW-1185">Reference proteome</keyword>
<gene>
    <name evidence="3" type="ORF">DHEL01_v210731</name>
</gene>
<dbReference type="Proteomes" id="UP000094444">
    <property type="component" value="Unassembled WGS sequence"/>
</dbReference>
<feature type="domain" description="J" evidence="2">
    <location>
        <begin position="8"/>
        <end position="75"/>
    </location>
</feature>
<dbReference type="Gene3D" id="1.10.287.110">
    <property type="entry name" value="DnaJ domain"/>
    <property type="match status" value="1"/>
</dbReference>
<evidence type="ECO:0000313" key="3">
    <source>
        <dbReference type="EMBL" id="POS70872.1"/>
    </source>
</evidence>
<dbReference type="PROSITE" id="PS50076">
    <property type="entry name" value="DNAJ_2"/>
    <property type="match status" value="1"/>
</dbReference>
<evidence type="ECO:0000313" key="4">
    <source>
        <dbReference type="Proteomes" id="UP000094444"/>
    </source>
</evidence>
<sequence>MEEAKTRNLYADLGLEDCWASMGEVDLAYMELMSKLSPKVNPAATPADAAELSKIQSAYEILRDPEKRAEYSCNRIDLFKHKSKSAIWRKHKSGWRSPLDQVLRVARLQLESKAWQKERTRRLPANTQLRAKAQLRAHAYHLDLFHMLSKSHGSAIALREVGLGPVGEVPQYWAVFDPTFEHGGTTGEKHQRSRREARKRATAVLLSRQTAIREEGAARKMAADEKDRAEEIKWIDQEAKDSIMMLARMPQYPVSELARHDLELYEQRVRQKVERAEDLLDYLWDKMHSGTWTYPGIKEGLDLGLILRSVLRPKSLKSWHFSTSTQDLAAILLRKLPDEICDKADDRLRLLSNSEVDEVDEKPSFDYTSSNEGKGAEKEVPHADSQPQPRTTQPKQSPFSKKDQPKPAAAMFYKWQYESGAQASVAGSKRARSPSAEGKTQPSKRQKRDGCA</sequence>
<reference evidence="3" key="1">
    <citation type="submission" date="2017-09" db="EMBL/GenBank/DDBJ databases">
        <title>Polyketide synthases of a Diaporthe helianthi virulent isolate.</title>
        <authorList>
            <person name="Baroncelli R."/>
        </authorList>
    </citation>
    <scope>NUCLEOTIDE SEQUENCE [LARGE SCALE GENOMIC DNA]</scope>
    <source>
        <strain evidence="3">7/96</strain>
    </source>
</reference>
<name>A0A2P5HKU1_DIAHE</name>
<dbReference type="InParanoid" id="A0A2P5HKU1"/>
<dbReference type="InterPro" id="IPR001623">
    <property type="entry name" value="DnaJ_domain"/>
</dbReference>